<dbReference type="InterPro" id="IPR008979">
    <property type="entry name" value="Galactose-bd-like_sf"/>
</dbReference>
<dbReference type="SMART" id="SM00939">
    <property type="entry name" value="PepX_C"/>
    <property type="match status" value="1"/>
</dbReference>
<protein>
    <submittedName>
        <fullName evidence="3">Hydrolase CocE/NonD family protein</fullName>
    </submittedName>
</protein>
<dbReference type="RefSeq" id="WP_008868500.1">
    <property type="nucleotide sequence ID" value="NZ_ACJN02000001.1"/>
</dbReference>
<dbReference type="Pfam" id="PF02129">
    <property type="entry name" value="Peptidase_S15"/>
    <property type="match status" value="1"/>
</dbReference>
<dbReference type="Pfam" id="PF08530">
    <property type="entry name" value="PepX_C"/>
    <property type="match status" value="1"/>
</dbReference>
<dbReference type="InterPro" id="IPR050585">
    <property type="entry name" value="Xaa-Pro_dipeptidyl-ppase/CocE"/>
</dbReference>
<dbReference type="InterPro" id="IPR000383">
    <property type="entry name" value="Xaa-Pro-like_dom"/>
</dbReference>
<feature type="domain" description="Xaa-Pro dipeptidyl-peptidase C-terminal" evidence="2">
    <location>
        <begin position="291"/>
        <end position="544"/>
    </location>
</feature>
<evidence type="ECO:0000313" key="3">
    <source>
        <dbReference type="EMBL" id="EFI35368.1"/>
    </source>
</evidence>
<dbReference type="PANTHER" id="PTHR43056:SF10">
    <property type="entry name" value="COCE_NOND FAMILY, PUTATIVE (AFU_ORTHOLOGUE AFUA_7G00600)-RELATED"/>
    <property type="match status" value="1"/>
</dbReference>
<sequence length="673" mass="76683">MKTITSFPEKVRVLENEYIFLSDGTRLAAKIWIPLCADKEPVPAILEYIPYRKRDFEAVSDSITQGYLAGYGYACLRVDLRGAGESQGVLRDEYLQQELDDGVEVLAWIAAQPWCNGSIGMMGISWGGFNSLQIAALQPPQLKAIITVCSTDDRYADDVHYMGGCLLGDNLSWASTMFAYNSCPPDPDLVGDKWKEMWLERLDGSGLWLKNWLSHQRRDDFWKHGSVCEDFSRIKCPVMAVSGWADGYTNAVFRLLSGLSVPRKGLIGPWSHKYPHFGVPGPAIGFLQEALRWWDTWLKGKETGLMQEPMLRVWMQDSVPPSPLYKKRPGRWVAEPEWPSENINILTYHLHPGHLLLEEKPETKVYMTIQSPLSVGLFAGKWCSYAAPPDLPHDQREDDGGALIFETAPLETPLEILGAPVLELELSASEAVAMIAVRLSDVAPDDKATRVTYGLLNLCHRESHETPGLLEPGHSYRVRVQLNNIAQRFPAGNRLRVSISTSYWPLAWPSPRPVRLTIFAGLSRLELPVREAIHEDDKLRPFLEPEGAPAIRTSQLEPRRHRWRVIRDLAHDESTLEVVIDEGAVRFEDMDWTVTNRANEWYTFQDDDFVSVRGETLWFRRFQRGEWSVETVTRTVLTCSETHFRVHAEMDAYHGDERVFSRNWLCEIPRDHV</sequence>
<dbReference type="GO" id="GO:0008239">
    <property type="term" value="F:dipeptidyl-peptidase activity"/>
    <property type="evidence" value="ECO:0007669"/>
    <property type="project" value="InterPro"/>
</dbReference>
<keyword evidence="1 3" id="KW-0378">Hydrolase</keyword>
<dbReference type="EMBL" id="ACJN02000001">
    <property type="protein sequence ID" value="EFI35368.1"/>
    <property type="molecule type" value="Genomic_DNA"/>
</dbReference>
<name>D6SL07_9BACT</name>
<keyword evidence="4" id="KW-1185">Reference proteome</keyword>
<dbReference type="Gene3D" id="3.40.50.1820">
    <property type="entry name" value="alpha/beta hydrolase"/>
    <property type="match status" value="1"/>
</dbReference>
<dbReference type="AlphaFoldDB" id="D6SL07"/>
<dbReference type="InterPro" id="IPR029058">
    <property type="entry name" value="AB_hydrolase_fold"/>
</dbReference>
<dbReference type="eggNOG" id="COG2936">
    <property type="taxonomic scope" value="Bacteria"/>
</dbReference>
<accession>D6SL07</accession>
<dbReference type="InterPro" id="IPR013736">
    <property type="entry name" value="Xaa-Pro_dipept_C"/>
</dbReference>
<dbReference type="Proteomes" id="UP000005496">
    <property type="component" value="Unassembled WGS sequence"/>
</dbReference>
<proteinExistence type="predicted"/>
<organism evidence="3 4">
    <name type="scientific">Desulfonatronospira thiodismutans ASO3-1</name>
    <dbReference type="NCBI Taxonomy" id="555779"/>
    <lineage>
        <taxon>Bacteria</taxon>
        <taxon>Pseudomonadati</taxon>
        <taxon>Thermodesulfobacteriota</taxon>
        <taxon>Desulfovibrionia</taxon>
        <taxon>Desulfovibrionales</taxon>
        <taxon>Desulfonatronovibrionaceae</taxon>
        <taxon>Desulfonatronospira</taxon>
    </lineage>
</organism>
<comment type="caution">
    <text evidence="3">The sequence shown here is derived from an EMBL/GenBank/DDBJ whole genome shotgun (WGS) entry which is preliminary data.</text>
</comment>
<dbReference type="SUPFAM" id="SSF53474">
    <property type="entry name" value="alpha/beta-Hydrolases"/>
    <property type="match status" value="1"/>
</dbReference>
<reference evidence="3" key="1">
    <citation type="submission" date="2010-05" db="EMBL/GenBank/DDBJ databases">
        <title>The draft genome of Desulfonatronospira thiodismutans ASO3-1.</title>
        <authorList>
            <consortium name="US DOE Joint Genome Institute (JGI-PGF)"/>
            <person name="Lucas S."/>
            <person name="Copeland A."/>
            <person name="Lapidus A."/>
            <person name="Cheng J.-F."/>
            <person name="Bruce D."/>
            <person name="Goodwin L."/>
            <person name="Pitluck S."/>
            <person name="Chertkov O."/>
            <person name="Brettin T."/>
            <person name="Detter J.C."/>
            <person name="Han C."/>
            <person name="Land M.L."/>
            <person name="Hauser L."/>
            <person name="Kyrpides N."/>
            <person name="Mikhailova N."/>
            <person name="Muyzer G."/>
            <person name="Woyke T."/>
        </authorList>
    </citation>
    <scope>NUCLEOTIDE SEQUENCE [LARGE SCALE GENOMIC DNA]</scope>
    <source>
        <strain evidence="3">ASO3-1</strain>
    </source>
</reference>
<dbReference type="PANTHER" id="PTHR43056">
    <property type="entry name" value="PEPTIDASE S9 PROLYL OLIGOPEPTIDASE"/>
    <property type="match status" value="1"/>
</dbReference>
<dbReference type="OrthoDB" id="9806163at2"/>
<gene>
    <name evidence="3" type="ORF">Dthio_PD2783</name>
</gene>
<dbReference type="Gene3D" id="1.10.3020.10">
    <property type="entry name" value="alpha-amino acid ester hydrolase ( Helical cap domain)"/>
    <property type="match status" value="1"/>
</dbReference>
<evidence type="ECO:0000313" key="4">
    <source>
        <dbReference type="Proteomes" id="UP000005496"/>
    </source>
</evidence>
<dbReference type="NCBIfam" id="TIGR00976">
    <property type="entry name" value="CocE_NonD"/>
    <property type="match status" value="1"/>
</dbReference>
<dbReference type="Gene3D" id="2.60.120.260">
    <property type="entry name" value="Galactose-binding domain-like"/>
    <property type="match status" value="1"/>
</dbReference>
<dbReference type="InterPro" id="IPR005674">
    <property type="entry name" value="CocE/Ser_esterase"/>
</dbReference>
<dbReference type="SUPFAM" id="SSF49785">
    <property type="entry name" value="Galactose-binding domain-like"/>
    <property type="match status" value="1"/>
</dbReference>
<evidence type="ECO:0000256" key="1">
    <source>
        <dbReference type="ARBA" id="ARBA00022801"/>
    </source>
</evidence>
<evidence type="ECO:0000259" key="2">
    <source>
        <dbReference type="SMART" id="SM00939"/>
    </source>
</evidence>